<evidence type="ECO:0000313" key="3">
    <source>
        <dbReference type="EMBL" id="QKW48935.1"/>
    </source>
</evidence>
<keyword evidence="2" id="KW-0472">Membrane</keyword>
<organism evidence="3 4">
    <name type="scientific">Streptomyces buecherae</name>
    <dbReference type="NCBI Taxonomy" id="2763006"/>
    <lineage>
        <taxon>Bacteria</taxon>
        <taxon>Bacillati</taxon>
        <taxon>Actinomycetota</taxon>
        <taxon>Actinomycetes</taxon>
        <taxon>Kitasatosporales</taxon>
        <taxon>Streptomycetaceae</taxon>
        <taxon>Streptomyces</taxon>
    </lineage>
</organism>
<keyword evidence="2" id="KW-1133">Transmembrane helix</keyword>
<proteinExistence type="predicted"/>
<feature type="compositionally biased region" description="Basic and acidic residues" evidence="1">
    <location>
        <begin position="148"/>
        <end position="161"/>
    </location>
</feature>
<dbReference type="Proteomes" id="UP000509303">
    <property type="component" value="Chromosome"/>
</dbReference>
<evidence type="ECO:0000256" key="1">
    <source>
        <dbReference type="SAM" id="MobiDB-lite"/>
    </source>
</evidence>
<gene>
    <name evidence="3" type="ORF">HUT08_04575</name>
</gene>
<name>A0A7H8N3B5_9ACTN</name>
<keyword evidence="2" id="KW-0812">Transmembrane</keyword>
<evidence type="ECO:0000256" key="2">
    <source>
        <dbReference type="SAM" id="Phobius"/>
    </source>
</evidence>
<dbReference type="RefSeq" id="WP_176160667.1">
    <property type="nucleotide sequence ID" value="NZ_CP054929.1"/>
</dbReference>
<feature type="transmembrane region" description="Helical" evidence="2">
    <location>
        <begin position="12"/>
        <end position="32"/>
    </location>
</feature>
<accession>A0A7H8N3B5</accession>
<evidence type="ECO:0000313" key="4">
    <source>
        <dbReference type="Proteomes" id="UP000509303"/>
    </source>
</evidence>
<keyword evidence="4" id="KW-1185">Reference proteome</keyword>
<reference evidence="3 4" key="1">
    <citation type="submission" date="2020-06" db="EMBL/GenBank/DDBJ databases">
        <title>Genome mining for natural products.</title>
        <authorList>
            <person name="Zhang B."/>
            <person name="Shi J."/>
            <person name="Ge H."/>
        </authorList>
    </citation>
    <scope>NUCLEOTIDE SEQUENCE [LARGE SCALE GENOMIC DNA]</scope>
    <source>
        <strain evidence="3 4">NA00687</strain>
    </source>
</reference>
<feature type="region of interest" description="Disordered" evidence="1">
    <location>
        <begin position="140"/>
        <end position="161"/>
    </location>
</feature>
<feature type="transmembrane region" description="Helical" evidence="2">
    <location>
        <begin position="87"/>
        <end position="106"/>
    </location>
</feature>
<protein>
    <submittedName>
        <fullName evidence="3">Uncharacterized protein</fullName>
    </submittedName>
</protein>
<dbReference type="EMBL" id="CP054929">
    <property type="protein sequence ID" value="QKW48935.1"/>
    <property type="molecule type" value="Genomic_DNA"/>
</dbReference>
<dbReference type="AlphaFoldDB" id="A0A7H8N3B5"/>
<feature type="transmembrane region" description="Helical" evidence="2">
    <location>
        <begin position="52"/>
        <end position="75"/>
    </location>
</feature>
<sequence length="161" mass="17362">MNARPPSAMPATVRGCLAMIWIQALASAYIGWSVCSEIDTRHDHGQEVESEGVLRFVAYLSYGMAAALLVASVFFFRRALVASKVVYGYEVIVLCFGGLGIALAVATSTFHPLQLVGFALPGAVCWALSSDSADQWFAQPSTRGRRRAAAERHLGTPRTPE</sequence>